<organism evidence="1 2">
    <name type="scientific">Penicillium roqueforti (strain FM164)</name>
    <dbReference type="NCBI Taxonomy" id="1365484"/>
    <lineage>
        <taxon>Eukaryota</taxon>
        <taxon>Fungi</taxon>
        <taxon>Dikarya</taxon>
        <taxon>Ascomycota</taxon>
        <taxon>Pezizomycotina</taxon>
        <taxon>Eurotiomycetes</taxon>
        <taxon>Eurotiomycetidae</taxon>
        <taxon>Eurotiales</taxon>
        <taxon>Aspergillaceae</taxon>
        <taxon>Penicillium</taxon>
    </lineage>
</organism>
<proteinExistence type="predicted"/>
<keyword evidence="2" id="KW-1185">Reference proteome</keyword>
<dbReference type="AlphaFoldDB" id="W6Q4Y3"/>
<sequence length="46" mass="5223">MADVPDTDGRMWKVVLEKRYPVELANILHLTTDFTGLALPECKATY</sequence>
<dbReference type="EMBL" id="HG792016">
    <property type="protein sequence ID" value="CDM31036.1"/>
    <property type="molecule type" value="Genomic_DNA"/>
</dbReference>
<protein>
    <submittedName>
        <fullName evidence="1">Genomic scaffold, ProqFM164S02</fullName>
    </submittedName>
</protein>
<evidence type="ECO:0000313" key="2">
    <source>
        <dbReference type="Proteomes" id="UP000030686"/>
    </source>
</evidence>
<dbReference type="Proteomes" id="UP000030686">
    <property type="component" value="Unassembled WGS sequence"/>
</dbReference>
<accession>W6Q4Y3</accession>
<name>W6Q4Y3_PENRF</name>
<gene>
    <name evidence="1" type="ORF">PROQFM164_S02g001186</name>
</gene>
<evidence type="ECO:0000313" key="1">
    <source>
        <dbReference type="EMBL" id="CDM31036.1"/>
    </source>
</evidence>
<reference evidence="1" key="1">
    <citation type="journal article" date="2014" name="Nat. Commun.">
        <title>Multiple recent horizontal transfers of a large genomic region in cheese making fungi.</title>
        <authorList>
            <person name="Cheeseman K."/>
            <person name="Ropars J."/>
            <person name="Renault P."/>
            <person name="Dupont J."/>
            <person name="Gouzy J."/>
            <person name="Branca A."/>
            <person name="Abraham A.L."/>
            <person name="Ceppi M."/>
            <person name="Conseiller E."/>
            <person name="Debuchy R."/>
            <person name="Malagnac F."/>
            <person name="Goarin A."/>
            <person name="Silar P."/>
            <person name="Lacoste S."/>
            <person name="Sallet E."/>
            <person name="Bensimon A."/>
            <person name="Giraud T."/>
            <person name="Brygoo Y."/>
        </authorList>
    </citation>
    <scope>NUCLEOTIDE SEQUENCE [LARGE SCALE GENOMIC DNA]</scope>
    <source>
        <strain evidence="1">FM164</strain>
    </source>
</reference>